<evidence type="ECO:0008006" key="4">
    <source>
        <dbReference type="Google" id="ProtNLM"/>
    </source>
</evidence>
<dbReference type="CDD" id="cd14686">
    <property type="entry name" value="bZIP"/>
    <property type="match status" value="1"/>
</dbReference>
<dbReference type="EMBL" id="CP151519">
    <property type="protein sequence ID" value="WZN67374.1"/>
    <property type="molecule type" value="Genomic_DNA"/>
</dbReference>
<sequence>MEPAGDSACAVANGSTDSEVVREPCDGDEGRHGMNGAFFEAFEKSQHATAIDRVGGDRSYSDDPALWMLSYMSETACVTAKDADHPVYAVEEIDRFSDKTNHTLSEKFKGDAHGGPGGSPPAPPGLTPEDDCKVATDTLLRNCVAVVSQSVARKGGPSAPLVTGASAFSAYVPGGGHTIGQAMLPAGPSNGAEVGPREGEVRCAMAPEIPSNAGQDNEAKVEVDRLPAGQAGSSQSKVAKVPKARAAAKKKVKGGPTKPIAGKLKVGSTKPATGARKSRPTPVSGPAKKAKKIESNCKAKSRSVPAGDLAKKLERVQSNRKASAKFRQMNRESRAAVPKLKAEKEELQGKVQSLLARVKWLESIVDWQAVGNCASPDSDRGAREPEEGEML</sequence>
<feature type="region of interest" description="Disordered" evidence="1">
    <location>
        <begin position="105"/>
        <end position="129"/>
    </location>
</feature>
<feature type="region of interest" description="Disordered" evidence="1">
    <location>
        <begin position="1"/>
        <end position="22"/>
    </location>
</feature>
<protein>
    <recommendedName>
        <fullName evidence="4">BZIP domain-containing protein</fullName>
    </recommendedName>
</protein>
<feature type="region of interest" description="Disordered" evidence="1">
    <location>
        <begin position="371"/>
        <end position="391"/>
    </location>
</feature>
<keyword evidence="3" id="KW-1185">Reference proteome</keyword>
<dbReference type="AlphaFoldDB" id="A0AAX4PN50"/>
<accession>A0AAX4PN50</accession>
<feature type="region of interest" description="Disordered" evidence="1">
    <location>
        <begin position="229"/>
        <end position="305"/>
    </location>
</feature>
<evidence type="ECO:0000256" key="1">
    <source>
        <dbReference type="SAM" id="MobiDB-lite"/>
    </source>
</evidence>
<gene>
    <name evidence="2" type="ORF">HKI87_19g89490</name>
</gene>
<evidence type="ECO:0000313" key="3">
    <source>
        <dbReference type="Proteomes" id="UP001472866"/>
    </source>
</evidence>
<reference evidence="2 3" key="1">
    <citation type="submission" date="2024-03" db="EMBL/GenBank/DDBJ databases">
        <title>Complete genome sequence of the green alga Chloropicon roscoffensis RCC1871.</title>
        <authorList>
            <person name="Lemieux C."/>
            <person name="Pombert J.-F."/>
            <person name="Otis C."/>
            <person name="Turmel M."/>
        </authorList>
    </citation>
    <scope>NUCLEOTIDE SEQUENCE [LARGE SCALE GENOMIC DNA]</scope>
    <source>
        <strain evidence="2 3">RCC1871</strain>
    </source>
</reference>
<proteinExistence type="predicted"/>
<organism evidence="2 3">
    <name type="scientific">Chloropicon roscoffensis</name>
    <dbReference type="NCBI Taxonomy" id="1461544"/>
    <lineage>
        <taxon>Eukaryota</taxon>
        <taxon>Viridiplantae</taxon>
        <taxon>Chlorophyta</taxon>
        <taxon>Chloropicophyceae</taxon>
        <taxon>Chloropicales</taxon>
        <taxon>Chloropicaceae</taxon>
        <taxon>Chloropicon</taxon>
    </lineage>
</organism>
<evidence type="ECO:0000313" key="2">
    <source>
        <dbReference type="EMBL" id="WZN67374.1"/>
    </source>
</evidence>
<name>A0AAX4PN50_9CHLO</name>
<feature type="compositionally biased region" description="Basic residues" evidence="1">
    <location>
        <begin position="240"/>
        <end position="253"/>
    </location>
</feature>
<feature type="region of interest" description="Disordered" evidence="1">
    <location>
        <begin position="317"/>
        <end position="337"/>
    </location>
</feature>
<dbReference type="Proteomes" id="UP001472866">
    <property type="component" value="Chromosome 19"/>
</dbReference>